<dbReference type="Pfam" id="PF00578">
    <property type="entry name" value="AhpC-TSA"/>
    <property type="match status" value="1"/>
</dbReference>
<dbReference type="EMBL" id="JAHVAH010000001">
    <property type="protein sequence ID" value="MBW0145433.1"/>
    <property type="molecule type" value="Genomic_DNA"/>
</dbReference>
<evidence type="ECO:0000259" key="2">
    <source>
        <dbReference type="PROSITE" id="PS51352"/>
    </source>
</evidence>
<dbReference type="InterPro" id="IPR050553">
    <property type="entry name" value="Thioredoxin_ResA/DsbE_sf"/>
</dbReference>
<dbReference type="RefSeq" id="WP_218633336.1">
    <property type="nucleotide sequence ID" value="NZ_JAHVAH010000001.1"/>
</dbReference>
<comment type="caution">
    <text evidence="3">The sequence shown here is derived from an EMBL/GenBank/DDBJ whole genome shotgun (WGS) entry which is preliminary data.</text>
</comment>
<keyword evidence="4" id="KW-1185">Reference proteome</keyword>
<dbReference type="InterPro" id="IPR013766">
    <property type="entry name" value="Thioredoxin_domain"/>
</dbReference>
<organism evidence="3 4">
    <name type="scientific">Sphingomicrobium clamense</name>
    <dbReference type="NCBI Taxonomy" id="2851013"/>
    <lineage>
        <taxon>Bacteria</taxon>
        <taxon>Pseudomonadati</taxon>
        <taxon>Pseudomonadota</taxon>
        <taxon>Alphaproteobacteria</taxon>
        <taxon>Sphingomonadales</taxon>
        <taxon>Sphingomonadaceae</taxon>
        <taxon>Sphingomicrobium</taxon>
    </lineage>
</organism>
<dbReference type="PROSITE" id="PS51352">
    <property type="entry name" value="THIOREDOXIN_2"/>
    <property type="match status" value="1"/>
</dbReference>
<feature type="domain" description="Thioredoxin" evidence="2">
    <location>
        <begin position="245"/>
        <end position="400"/>
    </location>
</feature>
<name>A0ABS6V8P3_9SPHN</name>
<feature type="transmembrane region" description="Helical" evidence="1">
    <location>
        <begin position="41"/>
        <end position="62"/>
    </location>
</feature>
<feature type="transmembrane region" description="Helical" evidence="1">
    <location>
        <begin position="74"/>
        <end position="93"/>
    </location>
</feature>
<dbReference type="InterPro" id="IPR000866">
    <property type="entry name" value="AhpC/TSA"/>
</dbReference>
<dbReference type="Proteomes" id="UP000698028">
    <property type="component" value="Unassembled WGS sequence"/>
</dbReference>
<keyword evidence="1" id="KW-1133">Transmembrane helix</keyword>
<gene>
    <name evidence="3" type="ORF">KTQ36_09015</name>
</gene>
<keyword evidence="1" id="KW-0472">Membrane</keyword>
<feature type="transmembrane region" description="Helical" evidence="1">
    <location>
        <begin position="6"/>
        <end position="29"/>
    </location>
</feature>
<evidence type="ECO:0000313" key="3">
    <source>
        <dbReference type="EMBL" id="MBW0145433.1"/>
    </source>
</evidence>
<dbReference type="Pfam" id="PF17991">
    <property type="entry name" value="Thioredoxin_10"/>
    <property type="match status" value="1"/>
</dbReference>
<feature type="transmembrane region" description="Helical" evidence="1">
    <location>
        <begin position="195"/>
        <end position="211"/>
    </location>
</feature>
<evidence type="ECO:0000313" key="4">
    <source>
        <dbReference type="Proteomes" id="UP000698028"/>
    </source>
</evidence>
<keyword evidence="1" id="KW-0812">Transmembrane</keyword>
<dbReference type="PANTHER" id="PTHR42852:SF13">
    <property type="entry name" value="PROTEIN DIPZ"/>
    <property type="match status" value="1"/>
</dbReference>
<dbReference type="InterPro" id="IPR041017">
    <property type="entry name" value="Thioredoxin_10"/>
</dbReference>
<accession>A0ABS6V8P3</accession>
<dbReference type="PANTHER" id="PTHR42852">
    <property type="entry name" value="THIOL:DISULFIDE INTERCHANGE PROTEIN DSBE"/>
    <property type="match status" value="1"/>
</dbReference>
<feature type="transmembrane region" description="Helical" evidence="1">
    <location>
        <begin position="153"/>
        <end position="174"/>
    </location>
</feature>
<dbReference type="CDD" id="cd03012">
    <property type="entry name" value="TlpA_like_DipZ_like"/>
    <property type="match status" value="1"/>
</dbReference>
<reference evidence="3 4" key="1">
    <citation type="submission" date="2021-07" db="EMBL/GenBank/DDBJ databases">
        <title>The draft genome sequence of Sphingomicrobium sp. B8.</title>
        <authorList>
            <person name="Mu L."/>
        </authorList>
    </citation>
    <scope>NUCLEOTIDE SEQUENCE [LARGE SCALE GENOMIC DNA]</scope>
    <source>
        <strain evidence="3 4">B8</strain>
    </source>
</reference>
<protein>
    <submittedName>
        <fullName evidence="3">Cytochrome c biogenesis protein DipZ</fullName>
    </submittedName>
</protein>
<proteinExistence type="predicted"/>
<sequence>MTLILLLAYLGGILTILSPCILPVLPFVFARADKPFLRHGLPMLAGMAVTFAGVATLTAFAGEWAVGANNAGRYIALAIMSLFALMLIVPSLADRVMAPVANLGNRLSGSEDGGPAGSALLGVATGLLWAPCAGPILGLILTGAALSGASGETALLLLAYSAGAATSLAGALLVGGKLYAKMKASLGAGQAIRKALGVLILVAVAAIALGLDTRVLARLSAGPTNQIEQGLAKVLGMESRDLTTALDDGPLPDEEPWPGLEGGTLWLDGTPLTPADLDGKVVLVDFWTYSCINCVRTAPFVEAWHQRYEDDGLVIVGVHTPEFAFERDADNVRKAVRDQRITYEVVLDNNWAIWRAFENRFWPAHYLRDAGGRLRYHHFGEGGHMETELAIRKLLVEAGADLSPEWSDAALDDRQMQADFKRIGTRETYLGWKRAKNFASPGGFAQDETKLYRPAELADNEWSLSGVWQVERQRAIAGEINPVLSINFSARDANLVLTSIDGQPKRGRIQLDGEAPGADAGVDVAPDGSFTIDGQRVYQLVRQSDGARRRLLTIALEDGTAAYAFTFG</sequence>
<evidence type="ECO:0000256" key="1">
    <source>
        <dbReference type="SAM" id="Phobius"/>
    </source>
</evidence>